<dbReference type="SMART" id="SM00108">
    <property type="entry name" value="B_lectin"/>
    <property type="match status" value="1"/>
</dbReference>
<evidence type="ECO:0000256" key="10">
    <source>
        <dbReference type="ARBA" id="ARBA00022840"/>
    </source>
</evidence>
<evidence type="ECO:0000256" key="6">
    <source>
        <dbReference type="ARBA" id="ARBA00022729"/>
    </source>
</evidence>
<evidence type="ECO:0000256" key="4">
    <source>
        <dbReference type="ARBA" id="ARBA00022679"/>
    </source>
</evidence>
<evidence type="ECO:0000256" key="9">
    <source>
        <dbReference type="ARBA" id="ARBA00022777"/>
    </source>
</evidence>
<dbReference type="Gene3D" id="3.30.200.20">
    <property type="entry name" value="Phosphorylase Kinase, domain 1"/>
    <property type="match status" value="1"/>
</dbReference>
<evidence type="ECO:0000259" key="24">
    <source>
        <dbReference type="PROSITE" id="PS50927"/>
    </source>
</evidence>
<keyword evidence="27" id="KW-1185">Reference proteome</keyword>
<dbReference type="InterPro" id="IPR036426">
    <property type="entry name" value="Bulb-type_lectin_dom_sf"/>
</dbReference>
<evidence type="ECO:0000256" key="22">
    <source>
        <dbReference type="SAM" id="SignalP"/>
    </source>
</evidence>
<keyword evidence="8 18" id="KW-0547">Nucleotide-binding</keyword>
<dbReference type="PIRSF" id="PIRSF000641">
    <property type="entry name" value="SRK"/>
    <property type="match status" value="1"/>
</dbReference>
<evidence type="ECO:0000256" key="13">
    <source>
        <dbReference type="ARBA" id="ARBA00023157"/>
    </source>
</evidence>
<evidence type="ECO:0000256" key="19">
    <source>
        <dbReference type="PROSITE-ProRule" id="PRU10141"/>
    </source>
</evidence>
<dbReference type="PANTHER" id="PTHR47976">
    <property type="entry name" value="G-TYPE LECTIN S-RECEPTOR-LIKE SERINE/THREONINE-PROTEIN KINASE SD2-5"/>
    <property type="match status" value="1"/>
</dbReference>
<feature type="binding site" evidence="19">
    <location>
        <position position="572"/>
    </location>
    <ligand>
        <name>ATP</name>
        <dbReference type="ChEBI" id="CHEBI:30616"/>
    </ligand>
</feature>
<evidence type="ECO:0000256" key="8">
    <source>
        <dbReference type="ARBA" id="ARBA00022741"/>
    </source>
</evidence>
<dbReference type="CDD" id="cd00028">
    <property type="entry name" value="B_lectin"/>
    <property type="match status" value="1"/>
</dbReference>
<comment type="catalytic activity">
    <reaction evidence="17 18">
        <text>L-seryl-[protein] + ATP = O-phospho-L-seryl-[protein] + ADP + H(+)</text>
        <dbReference type="Rhea" id="RHEA:17989"/>
        <dbReference type="Rhea" id="RHEA-COMP:9863"/>
        <dbReference type="Rhea" id="RHEA-COMP:11604"/>
        <dbReference type="ChEBI" id="CHEBI:15378"/>
        <dbReference type="ChEBI" id="CHEBI:29999"/>
        <dbReference type="ChEBI" id="CHEBI:30616"/>
        <dbReference type="ChEBI" id="CHEBI:83421"/>
        <dbReference type="ChEBI" id="CHEBI:456216"/>
        <dbReference type="EC" id="2.7.11.1"/>
    </reaction>
</comment>
<evidence type="ECO:0000256" key="11">
    <source>
        <dbReference type="ARBA" id="ARBA00022989"/>
    </source>
</evidence>
<accession>A0AAV2GJ38</accession>
<dbReference type="GO" id="GO:0016020">
    <property type="term" value="C:membrane"/>
    <property type="evidence" value="ECO:0007669"/>
    <property type="project" value="UniProtKB-SubCell"/>
</dbReference>
<comment type="catalytic activity">
    <reaction evidence="16 18">
        <text>L-threonyl-[protein] + ATP = O-phospho-L-threonyl-[protein] + ADP + H(+)</text>
        <dbReference type="Rhea" id="RHEA:46608"/>
        <dbReference type="Rhea" id="RHEA-COMP:11060"/>
        <dbReference type="Rhea" id="RHEA-COMP:11605"/>
        <dbReference type="ChEBI" id="CHEBI:15378"/>
        <dbReference type="ChEBI" id="CHEBI:30013"/>
        <dbReference type="ChEBI" id="CHEBI:30616"/>
        <dbReference type="ChEBI" id="CHEBI:61977"/>
        <dbReference type="ChEBI" id="CHEBI:456216"/>
        <dbReference type="EC" id="2.7.11.1"/>
    </reaction>
</comment>
<dbReference type="InterPro" id="IPR011009">
    <property type="entry name" value="Kinase-like_dom_sf"/>
</dbReference>
<dbReference type="InterPro" id="IPR008271">
    <property type="entry name" value="Ser/Thr_kinase_AS"/>
</dbReference>
<evidence type="ECO:0000256" key="18">
    <source>
        <dbReference type="PIRNR" id="PIRNR000641"/>
    </source>
</evidence>
<dbReference type="Pfam" id="PF08276">
    <property type="entry name" value="PAN_2"/>
    <property type="match status" value="1"/>
</dbReference>
<evidence type="ECO:0000256" key="7">
    <source>
        <dbReference type="ARBA" id="ARBA00022734"/>
    </source>
</evidence>
<evidence type="ECO:0000256" key="17">
    <source>
        <dbReference type="ARBA" id="ARBA00048679"/>
    </source>
</evidence>
<dbReference type="SUPFAM" id="SSF56112">
    <property type="entry name" value="Protein kinase-like (PK-like)"/>
    <property type="match status" value="1"/>
</dbReference>
<dbReference type="InterPro" id="IPR017441">
    <property type="entry name" value="Protein_kinase_ATP_BS"/>
</dbReference>
<dbReference type="Gene3D" id="1.10.510.10">
    <property type="entry name" value="Transferase(Phosphotransferase) domain 1"/>
    <property type="match status" value="1"/>
</dbReference>
<dbReference type="Gene3D" id="2.90.10.10">
    <property type="entry name" value="Bulb-type lectin domain"/>
    <property type="match status" value="2"/>
</dbReference>
<dbReference type="GO" id="GO:0004674">
    <property type="term" value="F:protein serine/threonine kinase activity"/>
    <property type="evidence" value="ECO:0007669"/>
    <property type="project" value="UniProtKB-KW"/>
</dbReference>
<feature type="transmembrane region" description="Helical" evidence="21">
    <location>
        <begin position="480"/>
        <end position="506"/>
    </location>
</feature>
<reference evidence="26 27" key="1">
    <citation type="submission" date="2024-04" db="EMBL/GenBank/DDBJ databases">
        <authorList>
            <person name="Fracassetti M."/>
        </authorList>
    </citation>
    <scope>NUCLEOTIDE SEQUENCE [LARGE SCALE GENOMIC DNA]</scope>
</reference>
<keyword evidence="13" id="KW-1015">Disulfide bond</keyword>
<keyword evidence="7" id="KW-0430">Lectin</keyword>
<dbReference type="AlphaFoldDB" id="A0AAV2GJ38"/>
<dbReference type="Proteomes" id="UP001497516">
    <property type="component" value="Chromosome 8"/>
</dbReference>
<sequence>MAPFQHSRLCFFSLSLLLLLLLPFTVTSQSNRNVSLGSSLTTESNSLWLSPSGEFAFGFQRITTDGYLLAIVFDKIPERTVVWSANRNNLAPIGSRVELTTQGRLVFTDPSGNQIWAANTNGPVASHAAMLDTGNFVLASSDGSSLWESFQDPTDTLLPTQIMERDSRLIASHSRSNHSEGRFKFIMQLDGNLVMYQRDEHPGTPSEYAYWSNHSNIPSGYRLVFNQSGFLFVASINGTVLDNVFSNGGSSQDFYHRVTLDYDGVLRYYEHPKRNASNNNPTSRNNGSTSSEEDGVWPTKWVSLDFEPKNICTAVRGTLGSGACGYNSYCEMEDGQYRVCKCPPRYIFQDPSDETKGCVPDFAPQDCRRLPEEIDAFDLAAMPKVNWPQSNYEAFEIDTEDLCQQSCLKDCRCTLVVYNGGLCLMKRSPLSNGRVEDAMSGRSLIKVRRSNSTTTTTTTFPPPVSSVPVENEEKENGGQALFIVGSVLLATSAFVILLSATTFILFSRLKKKKDQDRGGKDGENDWLSRNLQNFSYRQLEQATGGFDEVLGSGASGTVYRGVLPNQRLVAVKRLDNAVSQTQDREFETEVKVIGGTNHKNLVKLVGFCNEGLHRVLVYEFMSNGSLDKLLFGGGGGRDSSRPGWYTRTGIASAVARGIVYLHEECSTQIIHCDIKPQNVLLDESMTAKIADFGLAKLLKVDQTRTMTGIRGTKGYVAPEWFRNVPVTAKVDVHSFGILLLELVCCRSKLEMEAESEDEVVLADWAYECYKEGKLARLVEDDDEAMANIGKVERFVKVAMWCIQDDPSLRPGMIKVIHMLEGSVHVPIPPDPASFMSTI</sequence>
<evidence type="ECO:0000256" key="20">
    <source>
        <dbReference type="SAM" id="MobiDB-lite"/>
    </source>
</evidence>
<feature type="signal peptide" evidence="22">
    <location>
        <begin position="1"/>
        <end position="28"/>
    </location>
</feature>
<feature type="domain" description="Protein kinase" evidence="23">
    <location>
        <begin position="544"/>
        <end position="827"/>
    </location>
</feature>
<dbReference type="PROSITE" id="PS50011">
    <property type="entry name" value="PROTEIN_KINASE_DOM"/>
    <property type="match status" value="1"/>
</dbReference>
<dbReference type="GO" id="GO:0030246">
    <property type="term" value="F:carbohydrate binding"/>
    <property type="evidence" value="ECO:0007669"/>
    <property type="project" value="UniProtKB-KW"/>
</dbReference>
<evidence type="ECO:0000259" key="23">
    <source>
        <dbReference type="PROSITE" id="PS50011"/>
    </source>
</evidence>
<dbReference type="PANTHER" id="PTHR47976:SF47">
    <property type="entry name" value="RECEPTOR-LIKE SERINE_THREONINE-PROTEIN KINASE"/>
    <property type="match status" value="1"/>
</dbReference>
<keyword evidence="5 21" id="KW-0812">Transmembrane</keyword>
<keyword evidence="3" id="KW-0245">EGF-like domain</keyword>
<evidence type="ECO:0000256" key="16">
    <source>
        <dbReference type="ARBA" id="ARBA00047899"/>
    </source>
</evidence>
<evidence type="ECO:0000313" key="27">
    <source>
        <dbReference type="Proteomes" id="UP001497516"/>
    </source>
</evidence>
<dbReference type="PROSITE" id="PS50927">
    <property type="entry name" value="BULB_LECTIN"/>
    <property type="match status" value="1"/>
</dbReference>
<feature type="region of interest" description="Disordered" evidence="20">
    <location>
        <begin position="448"/>
        <end position="471"/>
    </location>
</feature>
<dbReference type="Pfam" id="PF01453">
    <property type="entry name" value="B_lectin"/>
    <property type="match status" value="1"/>
</dbReference>
<gene>
    <name evidence="26" type="ORF">LTRI10_LOCUS48972</name>
</gene>
<dbReference type="SMART" id="SM00220">
    <property type="entry name" value="S_TKc"/>
    <property type="match status" value="1"/>
</dbReference>
<name>A0AAV2GJ38_9ROSI</name>
<keyword evidence="11 21" id="KW-1133">Transmembrane helix</keyword>
<keyword evidence="4 18" id="KW-0808">Transferase</keyword>
<evidence type="ECO:0000256" key="1">
    <source>
        <dbReference type="ARBA" id="ARBA00004479"/>
    </source>
</evidence>
<dbReference type="InterPro" id="IPR051343">
    <property type="entry name" value="G-type_lectin_kinases/EP1-like"/>
</dbReference>
<dbReference type="InterPro" id="IPR003609">
    <property type="entry name" value="Pan_app"/>
</dbReference>
<keyword evidence="9 18" id="KW-0418">Kinase</keyword>
<comment type="similarity">
    <text evidence="18">Belongs to the protein kinase superfamily. Ser/Thr protein kinase family.</text>
</comment>
<dbReference type="FunFam" id="3.30.200.20:FF:000059">
    <property type="entry name" value="S-receptor-like serine/threonine-protein kinase"/>
    <property type="match status" value="1"/>
</dbReference>
<evidence type="ECO:0000256" key="21">
    <source>
        <dbReference type="SAM" id="Phobius"/>
    </source>
</evidence>
<dbReference type="GO" id="GO:0005524">
    <property type="term" value="F:ATP binding"/>
    <property type="evidence" value="ECO:0007669"/>
    <property type="project" value="UniProtKB-UniRule"/>
</dbReference>
<comment type="subcellular location">
    <subcellularLocation>
        <location evidence="1">Membrane</location>
        <topology evidence="1">Single-pass type I membrane protein</topology>
    </subcellularLocation>
</comment>
<evidence type="ECO:0000256" key="3">
    <source>
        <dbReference type="ARBA" id="ARBA00022536"/>
    </source>
</evidence>
<dbReference type="PROSITE" id="PS00107">
    <property type="entry name" value="PROTEIN_KINASE_ATP"/>
    <property type="match status" value="1"/>
</dbReference>
<keyword evidence="15" id="KW-0325">Glycoprotein</keyword>
<proteinExistence type="inferred from homology"/>
<dbReference type="InterPro" id="IPR001480">
    <property type="entry name" value="Bulb-type_lectin_dom"/>
</dbReference>
<dbReference type="CDD" id="cd01098">
    <property type="entry name" value="PAN_AP_plant"/>
    <property type="match status" value="1"/>
</dbReference>
<dbReference type="CDD" id="cd14066">
    <property type="entry name" value="STKc_IRAK"/>
    <property type="match status" value="1"/>
</dbReference>
<dbReference type="FunFam" id="1.10.510.10:FF:000237">
    <property type="entry name" value="G-type lectin S-receptor-like serine/threonine-protein kinase"/>
    <property type="match status" value="1"/>
</dbReference>
<evidence type="ECO:0000313" key="26">
    <source>
        <dbReference type="EMBL" id="CAL1409475.1"/>
    </source>
</evidence>
<feature type="region of interest" description="Disordered" evidence="20">
    <location>
        <begin position="272"/>
        <end position="295"/>
    </location>
</feature>
<dbReference type="PROSITE" id="PS00108">
    <property type="entry name" value="PROTEIN_KINASE_ST"/>
    <property type="match status" value="1"/>
</dbReference>
<protein>
    <recommendedName>
        <fullName evidence="18">Receptor-like serine/threonine-protein kinase</fullName>
        <ecNumber evidence="18">2.7.11.1</ecNumber>
    </recommendedName>
</protein>
<feature type="chain" id="PRO_5043864313" description="Receptor-like serine/threonine-protein kinase" evidence="22">
    <location>
        <begin position="29"/>
        <end position="838"/>
    </location>
</feature>
<evidence type="ECO:0000256" key="15">
    <source>
        <dbReference type="ARBA" id="ARBA00023180"/>
    </source>
</evidence>
<dbReference type="EC" id="2.7.11.1" evidence="18"/>
<feature type="domain" description="Apple" evidence="25">
    <location>
        <begin position="367"/>
        <end position="451"/>
    </location>
</feature>
<keyword evidence="14" id="KW-0675">Receptor</keyword>
<dbReference type="EMBL" id="OZ034821">
    <property type="protein sequence ID" value="CAL1409475.1"/>
    <property type="molecule type" value="Genomic_DNA"/>
</dbReference>
<evidence type="ECO:0000256" key="14">
    <source>
        <dbReference type="ARBA" id="ARBA00023170"/>
    </source>
</evidence>
<dbReference type="FunFam" id="2.90.10.10:FF:000013">
    <property type="entry name" value="G-type lectin S-receptor-like serine/threonine-protein kinase LECRK1"/>
    <property type="match status" value="1"/>
</dbReference>
<dbReference type="SUPFAM" id="SSF51110">
    <property type="entry name" value="alpha-D-mannose-specific plant lectins"/>
    <property type="match status" value="2"/>
</dbReference>
<keyword evidence="2 18" id="KW-0723">Serine/threonine-protein kinase</keyword>
<keyword evidence="12 21" id="KW-0472">Membrane</keyword>
<evidence type="ECO:0000259" key="25">
    <source>
        <dbReference type="PROSITE" id="PS50948"/>
    </source>
</evidence>
<keyword evidence="10 18" id="KW-0067">ATP-binding</keyword>
<dbReference type="InterPro" id="IPR000719">
    <property type="entry name" value="Prot_kinase_dom"/>
</dbReference>
<feature type="compositionally biased region" description="Low complexity" evidence="20">
    <location>
        <begin position="275"/>
        <end position="290"/>
    </location>
</feature>
<dbReference type="PROSITE" id="PS50948">
    <property type="entry name" value="PAN"/>
    <property type="match status" value="1"/>
</dbReference>
<feature type="domain" description="Bulb-type lectin" evidence="24">
    <location>
        <begin position="25"/>
        <end position="151"/>
    </location>
</feature>
<evidence type="ECO:0000256" key="2">
    <source>
        <dbReference type="ARBA" id="ARBA00022527"/>
    </source>
</evidence>
<organism evidence="26 27">
    <name type="scientific">Linum trigynum</name>
    <dbReference type="NCBI Taxonomy" id="586398"/>
    <lineage>
        <taxon>Eukaryota</taxon>
        <taxon>Viridiplantae</taxon>
        <taxon>Streptophyta</taxon>
        <taxon>Embryophyta</taxon>
        <taxon>Tracheophyta</taxon>
        <taxon>Spermatophyta</taxon>
        <taxon>Magnoliopsida</taxon>
        <taxon>eudicotyledons</taxon>
        <taxon>Gunneridae</taxon>
        <taxon>Pentapetalae</taxon>
        <taxon>rosids</taxon>
        <taxon>fabids</taxon>
        <taxon>Malpighiales</taxon>
        <taxon>Linaceae</taxon>
        <taxon>Linum</taxon>
    </lineage>
</organism>
<keyword evidence="6 22" id="KW-0732">Signal</keyword>
<evidence type="ECO:0000256" key="12">
    <source>
        <dbReference type="ARBA" id="ARBA00023136"/>
    </source>
</evidence>
<dbReference type="InterPro" id="IPR024171">
    <property type="entry name" value="SRK-like_kinase"/>
</dbReference>
<evidence type="ECO:0000256" key="5">
    <source>
        <dbReference type="ARBA" id="ARBA00022692"/>
    </source>
</evidence>
<dbReference type="Pfam" id="PF00069">
    <property type="entry name" value="Pkinase"/>
    <property type="match status" value="1"/>
</dbReference>